<comment type="subcellular location">
    <subcellularLocation>
        <location evidence="1">Cytoplasm</location>
    </subcellularLocation>
</comment>
<evidence type="ECO:0000313" key="14">
    <source>
        <dbReference type="Proteomes" id="UP000757900"/>
    </source>
</evidence>
<dbReference type="RefSeq" id="WP_070755488.1">
    <property type="nucleotide sequence ID" value="NZ_CBDFEC010000001.1"/>
</dbReference>
<dbReference type="InterPro" id="IPR036421">
    <property type="entry name" value="Fe_dep_repressor_sf"/>
</dbReference>
<feature type="domain" description="HTH dtxR-type" evidence="12">
    <location>
        <begin position="1"/>
        <end position="63"/>
    </location>
</feature>
<dbReference type="Pfam" id="PF02742">
    <property type="entry name" value="Fe_dep_repr_C"/>
    <property type="match status" value="1"/>
</dbReference>
<name>A0A929QTF4_ABIDE</name>
<dbReference type="GO" id="GO:0003700">
    <property type="term" value="F:DNA-binding transcription factor activity"/>
    <property type="evidence" value="ECO:0007669"/>
    <property type="project" value="InterPro"/>
</dbReference>
<dbReference type="AlphaFoldDB" id="A0A929QTF4"/>
<organism evidence="13 14">
    <name type="scientific">Abiotrophia defectiva</name>
    <name type="common">Streptococcus defectivus</name>
    <dbReference type="NCBI Taxonomy" id="46125"/>
    <lineage>
        <taxon>Bacteria</taxon>
        <taxon>Bacillati</taxon>
        <taxon>Bacillota</taxon>
        <taxon>Bacilli</taxon>
        <taxon>Lactobacillales</taxon>
        <taxon>Aerococcaceae</taxon>
        <taxon>Abiotrophia</taxon>
    </lineage>
</organism>
<comment type="subunit">
    <text evidence="3">Homodimer.</text>
</comment>
<comment type="caution">
    <text evidence="13">The sequence shown here is derived from an EMBL/GenBank/DDBJ whole genome shotgun (WGS) entry which is preliminary data.</text>
</comment>
<dbReference type="EMBL" id="JABZFV010000164">
    <property type="protein sequence ID" value="MBF0935226.1"/>
    <property type="molecule type" value="Genomic_DNA"/>
</dbReference>
<sequence length="123" mass="13862">MKKSQSQEDYLKFIHEAGHGQYVSNKEIATGLNVAPPSVSEMITKLAQEGLVAYKPYSGAMLTPQGKKLAIELVRKHEIWEYFLEHKLGYTKTEVHELAELLEHATSTDLANRLAAYIQYPEG</sequence>
<dbReference type="InterPro" id="IPR022689">
    <property type="entry name" value="Iron_dep_repressor"/>
</dbReference>
<dbReference type="Pfam" id="PF01325">
    <property type="entry name" value="Fe_dep_repress"/>
    <property type="match status" value="1"/>
</dbReference>
<evidence type="ECO:0000256" key="6">
    <source>
        <dbReference type="ARBA" id="ARBA00023015"/>
    </source>
</evidence>
<dbReference type="GO" id="GO:0046983">
    <property type="term" value="F:protein dimerization activity"/>
    <property type="evidence" value="ECO:0007669"/>
    <property type="project" value="InterPro"/>
</dbReference>
<dbReference type="GO" id="GO:0005737">
    <property type="term" value="C:cytoplasm"/>
    <property type="evidence" value="ECO:0007669"/>
    <property type="project" value="UniProtKB-SubCell"/>
</dbReference>
<evidence type="ECO:0000256" key="9">
    <source>
        <dbReference type="ARBA" id="ARBA00023163"/>
    </source>
</evidence>
<evidence type="ECO:0000256" key="2">
    <source>
        <dbReference type="ARBA" id="ARBA00007871"/>
    </source>
</evidence>
<dbReference type="InterPro" id="IPR001367">
    <property type="entry name" value="Fe_dep_repressor"/>
</dbReference>
<evidence type="ECO:0000256" key="8">
    <source>
        <dbReference type="ARBA" id="ARBA00023159"/>
    </source>
</evidence>
<dbReference type="InterPro" id="IPR050536">
    <property type="entry name" value="DtxR_MntR_Metal-Reg"/>
</dbReference>
<reference evidence="13" key="1">
    <citation type="submission" date="2020-04" db="EMBL/GenBank/DDBJ databases">
        <title>Deep metagenomics examines the oral microbiome during advanced dental caries in children, revealing novel taxa and co-occurrences with host molecules.</title>
        <authorList>
            <person name="Baker J.L."/>
            <person name="Morton J.T."/>
            <person name="Dinis M."/>
            <person name="Alvarez R."/>
            <person name="Tran N.C."/>
            <person name="Knight R."/>
            <person name="Edlund A."/>
        </authorList>
    </citation>
    <scope>NUCLEOTIDE SEQUENCE</scope>
    <source>
        <strain evidence="13">JCVI_23_bin.16</strain>
    </source>
</reference>
<keyword evidence="6" id="KW-0805">Transcription regulation</keyword>
<keyword evidence="8" id="KW-0010">Activator</keyword>
<dbReference type="PANTHER" id="PTHR33238">
    <property type="entry name" value="IRON (METAL) DEPENDENT REPRESSOR, DTXR FAMILY"/>
    <property type="match status" value="1"/>
</dbReference>
<dbReference type="SUPFAM" id="SSF46785">
    <property type="entry name" value="Winged helix' DNA-binding domain"/>
    <property type="match status" value="1"/>
</dbReference>
<dbReference type="Proteomes" id="UP000757900">
    <property type="component" value="Unassembled WGS sequence"/>
</dbReference>
<keyword evidence="4" id="KW-0963">Cytoplasm</keyword>
<dbReference type="SMART" id="SM00529">
    <property type="entry name" value="HTH_DTXR"/>
    <property type="match status" value="1"/>
</dbReference>
<dbReference type="SUPFAM" id="SSF47979">
    <property type="entry name" value="Iron-dependent repressor protein, dimerization domain"/>
    <property type="match status" value="1"/>
</dbReference>
<comment type="similarity">
    <text evidence="2">Belongs to the DtxR/MntR family.</text>
</comment>
<evidence type="ECO:0000313" key="13">
    <source>
        <dbReference type="EMBL" id="MBF0935226.1"/>
    </source>
</evidence>
<evidence type="ECO:0000256" key="4">
    <source>
        <dbReference type="ARBA" id="ARBA00022490"/>
    </source>
</evidence>
<evidence type="ECO:0000259" key="12">
    <source>
        <dbReference type="PROSITE" id="PS50944"/>
    </source>
</evidence>
<evidence type="ECO:0000256" key="3">
    <source>
        <dbReference type="ARBA" id="ARBA00011738"/>
    </source>
</evidence>
<gene>
    <name evidence="13" type="ORF">HXK00_06245</name>
</gene>
<dbReference type="Gene3D" id="1.10.10.10">
    <property type="entry name" value="Winged helix-like DNA-binding domain superfamily/Winged helix DNA-binding domain"/>
    <property type="match status" value="1"/>
</dbReference>
<keyword evidence="9" id="KW-0804">Transcription</keyword>
<dbReference type="PROSITE" id="PS50944">
    <property type="entry name" value="HTH_DTXR"/>
    <property type="match status" value="1"/>
</dbReference>
<evidence type="ECO:0000256" key="5">
    <source>
        <dbReference type="ARBA" id="ARBA00022491"/>
    </source>
</evidence>
<evidence type="ECO:0000256" key="7">
    <source>
        <dbReference type="ARBA" id="ARBA00023125"/>
    </source>
</evidence>
<dbReference type="GO" id="GO:0003677">
    <property type="term" value="F:DNA binding"/>
    <property type="evidence" value="ECO:0007669"/>
    <property type="project" value="UniProtKB-KW"/>
</dbReference>
<evidence type="ECO:0000256" key="10">
    <source>
        <dbReference type="ARBA" id="ARBA00023211"/>
    </source>
</evidence>
<protein>
    <recommendedName>
        <fullName evidence="11">Manganese transport regulator</fullName>
    </recommendedName>
</protein>
<dbReference type="PANTHER" id="PTHR33238:SF11">
    <property type="entry name" value="TRANSCRIPTIONAL REGULATOR MNTR"/>
    <property type="match status" value="1"/>
</dbReference>
<keyword evidence="10" id="KW-0464">Manganese</keyword>
<evidence type="ECO:0000256" key="11">
    <source>
        <dbReference type="ARBA" id="ARBA00032593"/>
    </source>
</evidence>
<proteinExistence type="inferred from homology"/>
<keyword evidence="7" id="KW-0238">DNA-binding</keyword>
<keyword evidence="5" id="KW-0678">Repressor</keyword>
<dbReference type="InterPro" id="IPR036388">
    <property type="entry name" value="WH-like_DNA-bd_sf"/>
</dbReference>
<dbReference type="InterPro" id="IPR022687">
    <property type="entry name" value="HTH_DTXR"/>
</dbReference>
<accession>A0A929QTF4</accession>
<dbReference type="InterPro" id="IPR036390">
    <property type="entry name" value="WH_DNA-bd_sf"/>
</dbReference>
<dbReference type="GO" id="GO:0046914">
    <property type="term" value="F:transition metal ion binding"/>
    <property type="evidence" value="ECO:0007669"/>
    <property type="project" value="InterPro"/>
</dbReference>
<evidence type="ECO:0000256" key="1">
    <source>
        <dbReference type="ARBA" id="ARBA00004496"/>
    </source>
</evidence>